<organism evidence="1 2">
    <name type="scientific">Rotaria socialis</name>
    <dbReference type="NCBI Taxonomy" id="392032"/>
    <lineage>
        <taxon>Eukaryota</taxon>
        <taxon>Metazoa</taxon>
        <taxon>Spiralia</taxon>
        <taxon>Gnathifera</taxon>
        <taxon>Rotifera</taxon>
        <taxon>Eurotatoria</taxon>
        <taxon>Bdelloidea</taxon>
        <taxon>Philodinida</taxon>
        <taxon>Philodinidae</taxon>
        <taxon>Rotaria</taxon>
    </lineage>
</organism>
<evidence type="ECO:0000313" key="2">
    <source>
        <dbReference type="Proteomes" id="UP000663873"/>
    </source>
</evidence>
<dbReference type="EMBL" id="CAJOBP010054300">
    <property type="protein sequence ID" value="CAF4826392.1"/>
    <property type="molecule type" value="Genomic_DNA"/>
</dbReference>
<accession>A0A821QI88</accession>
<protein>
    <submittedName>
        <fullName evidence="1">Uncharacterized protein</fullName>
    </submittedName>
</protein>
<reference evidence="1" key="1">
    <citation type="submission" date="2021-02" db="EMBL/GenBank/DDBJ databases">
        <authorList>
            <person name="Nowell W R."/>
        </authorList>
    </citation>
    <scope>NUCLEOTIDE SEQUENCE</scope>
</reference>
<evidence type="ECO:0000313" key="1">
    <source>
        <dbReference type="EMBL" id="CAF4826392.1"/>
    </source>
</evidence>
<dbReference type="AlphaFoldDB" id="A0A821QI88"/>
<feature type="non-terminal residue" evidence="1">
    <location>
        <position position="1"/>
    </location>
</feature>
<name>A0A821QI88_9BILA</name>
<comment type="caution">
    <text evidence="1">The sequence shown here is derived from an EMBL/GenBank/DDBJ whole genome shotgun (WGS) entry which is preliminary data.</text>
</comment>
<sequence>DKVGDEMKSFSEQLKPLISLDKIDQKR</sequence>
<gene>
    <name evidence="1" type="ORF">UJA718_LOCUS42394</name>
</gene>
<dbReference type="Proteomes" id="UP000663873">
    <property type="component" value="Unassembled WGS sequence"/>
</dbReference>
<keyword evidence="2" id="KW-1185">Reference proteome</keyword>
<proteinExistence type="predicted"/>